<dbReference type="Proteomes" id="UP001234202">
    <property type="component" value="Unassembled WGS sequence"/>
</dbReference>
<evidence type="ECO:0000313" key="2">
    <source>
        <dbReference type="Proteomes" id="UP001234202"/>
    </source>
</evidence>
<keyword evidence="2" id="KW-1185">Reference proteome</keyword>
<dbReference type="EMBL" id="JASBWV010000001">
    <property type="protein sequence ID" value="KAJ9127755.1"/>
    <property type="molecule type" value="Genomic_DNA"/>
</dbReference>
<gene>
    <name evidence="1" type="ORF">QFC24_000038</name>
</gene>
<sequence>MFTFGHAVGVDSNEWDIESLEHDLDSLADDQVVPAVIVKLLYALTYDRKINIDNFETKLRNQYVLRDPRRNPFGKEEELSRRWNQLGLSEKWQEPARFRALLNAEEDAVEWRIEPCGWDKAGNTYWLFDDNRLWMQKAPPAPPKPIKPIKEAPPKKPSKTKPTKVARGKRQAKSIVEKEDDAEKTVASQAPSRSRGKTTSSKLVNEIELHDEDEHKALQGGRSLRKRARMSASGTTTTTRSGRVSKKNGDMPSPVAKKTKVSHALVDDASPVPPGGRSTRASRRSGIIGDQWEPIPDEWLQSNTVKAVKGKGKKWEKSLRVGPVKMDVGDDDDDDGDDSELSELSSDISMDSSSEGKMQENESDLTSVASSALSEPEDWPSAKDVHETVTPSHDPTGRQDEQDGDLDSSMVVTSETLDNGETPPSADLAPVDDRQSSMQVDGLEKEDHSIPSLPEKHENQIEEPNVDDAQPSLQDVSTVATKLDDAAPLPSVTPVNIESMDQNMVPQNEGPLREGVTAQPEPSPTLDVHGTLEPKAEENHSTITATPPTVDKGDSSESKTVLEELAQEIEEAQEEEEYHDPKDEVMAIIRKAREIDPLEWRLVCASRYEWEMFPTQFEQSKNPDEKAFYKHLVNNVLPGVRLAYRDKEIRWAKEEAVRNRKRSSRLVVKELERDAQRKAEESARLLEERMQRVRDEEARVQAEEADRISKEREREERLREREERIREREERIRFRELEEIMAKEKAERDREVRIQRRELGLNGSASRQGSQQPSEPASKARRGRKGQDEPSSETWEIACEICHRQGWNIDEDRPIVAYCSRKLAEERNSKQDPSVARNEEHASPNELHSLFPRVAIETQPSYNNTLASSPIHKSPRITIPAYAHGRSPVLAKAQPQLLTATVPGNEIPDQQPVQMPMIPTLATPQIVTSQATLTGPTFEPMNGNPSPIVVAAPPATVTPMAAGKAPPMTWPTRTIHLSQPVAAQSTNVVTQPAVDPPLVLQEDNTRQEPTYGGKDTISPTAHAESVLNTIQPRGNDGGSLP</sequence>
<comment type="caution">
    <text evidence="1">The sequence shown here is derived from an EMBL/GenBank/DDBJ whole genome shotgun (WGS) entry which is preliminary data.</text>
</comment>
<name>A0ACC2XWM4_9TREE</name>
<evidence type="ECO:0000313" key="1">
    <source>
        <dbReference type="EMBL" id="KAJ9127755.1"/>
    </source>
</evidence>
<organism evidence="1 2">
    <name type="scientific">Naganishia onofrii</name>
    <dbReference type="NCBI Taxonomy" id="1851511"/>
    <lineage>
        <taxon>Eukaryota</taxon>
        <taxon>Fungi</taxon>
        <taxon>Dikarya</taxon>
        <taxon>Basidiomycota</taxon>
        <taxon>Agaricomycotina</taxon>
        <taxon>Tremellomycetes</taxon>
        <taxon>Filobasidiales</taxon>
        <taxon>Filobasidiaceae</taxon>
        <taxon>Naganishia</taxon>
    </lineage>
</organism>
<accession>A0ACC2XWM4</accession>
<protein>
    <submittedName>
        <fullName evidence="1">Uncharacterized protein</fullName>
    </submittedName>
</protein>
<reference evidence="1" key="1">
    <citation type="submission" date="2023-04" db="EMBL/GenBank/DDBJ databases">
        <title>Draft Genome sequencing of Naganishia species isolated from polar environments using Oxford Nanopore Technology.</title>
        <authorList>
            <person name="Leo P."/>
            <person name="Venkateswaran K."/>
        </authorList>
    </citation>
    <scope>NUCLEOTIDE SEQUENCE</scope>
    <source>
        <strain evidence="1">DBVPG 5303</strain>
    </source>
</reference>
<proteinExistence type="predicted"/>